<dbReference type="Proteomes" id="UP000620670">
    <property type="component" value="Unassembled WGS sequence"/>
</dbReference>
<dbReference type="InterPro" id="IPR000515">
    <property type="entry name" value="MetI-like"/>
</dbReference>
<dbReference type="PANTHER" id="PTHR43386">
    <property type="entry name" value="OLIGOPEPTIDE TRANSPORT SYSTEM PERMEASE PROTEIN APPC"/>
    <property type="match status" value="1"/>
</dbReference>
<reference evidence="10" key="1">
    <citation type="submission" date="2020-12" db="EMBL/GenBank/DDBJ databases">
        <title>Hymenobacter sp.</title>
        <authorList>
            <person name="Kim M.K."/>
        </authorList>
    </citation>
    <scope>NUCLEOTIDE SEQUENCE [LARGE SCALE GENOMIC DNA]</scope>
    <source>
        <strain evidence="10">BT325</strain>
    </source>
</reference>
<keyword evidence="10" id="KW-1185">Reference proteome</keyword>
<evidence type="ECO:0000256" key="6">
    <source>
        <dbReference type="ARBA" id="ARBA00023136"/>
    </source>
</evidence>
<accession>A0ABS0Y402</accession>
<dbReference type="SUPFAM" id="SSF161098">
    <property type="entry name" value="MetI-like"/>
    <property type="match status" value="1"/>
</dbReference>
<evidence type="ECO:0000313" key="9">
    <source>
        <dbReference type="EMBL" id="MBJ6126765.1"/>
    </source>
</evidence>
<evidence type="ECO:0000313" key="10">
    <source>
        <dbReference type="Proteomes" id="UP000620670"/>
    </source>
</evidence>
<feature type="transmembrane region" description="Helical" evidence="7">
    <location>
        <begin position="91"/>
        <end position="114"/>
    </location>
</feature>
<dbReference type="Pfam" id="PF00528">
    <property type="entry name" value="BPD_transp_1"/>
    <property type="match status" value="1"/>
</dbReference>
<evidence type="ECO:0000256" key="1">
    <source>
        <dbReference type="ARBA" id="ARBA00004651"/>
    </source>
</evidence>
<dbReference type="PROSITE" id="PS50928">
    <property type="entry name" value="ABC_TM1"/>
    <property type="match status" value="1"/>
</dbReference>
<evidence type="ECO:0000256" key="4">
    <source>
        <dbReference type="ARBA" id="ARBA00022692"/>
    </source>
</evidence>
<comment type="subcellular location">
    <subcellularLocation>
        <location evidence="1 7">Cell membrane</location>
        <topology evidence="1 7">Multi-pass membrane protein</topology>
    </subcellularLocation>
</comment>
<keyword evidence="3" id="KW-1003">Cell membrane</keyword>
<dbReference type="PANTHER" id="PTHR43386:SF6">
    <property type="entry name" value="ABC TRANSPORTER PERMEASE PROTEIN"/>
    <property type="match status" value="1"/>
</dbReference>
<feature type="domain" description="ABC transmembrane type-1" evidence="8">
    <location>
        <begin position="87"/>
        <end position="275"/>
    </location>
</feature>
<dbReference type="InterPro" id="IPR035906">
    <property type="entry name" value="MetI-like_sf"/>
</dbReference>
<feature type="transmembrane region" description="Helical" evidence="7">
    <location>
        <begin position="27"/>
        <end position="50"/>
    </location>
</feature>
<evidence type="ECO:0000259" key="8">
    <source>
        <dbReference type="PROSITE" id="PS50928"/>
    </source>
</evidence>
<comment type="similarity">
    <text evidence="7">Belongs to the binding-protein-dependent transport system permease family.</text>
</comment>
<dbReference type="EMBL" id="JAELXT010000016">
    <property type="protein sequence ID" value="MBJ6126765.1"/>
    <property type="molecule type" value="Genomic_DNA"/>
</dbReference>
<keyword evidence="4 7" id="KW-0812">Transmembrane</keyword>
<evidence type="ECO:0000256" key="2">
    <source>
        <dbReference type="ARBA" id="ARBA00022448"/>
    </source>
</evidence>
<feature type="transmembrane region" description="Helical" evidence="7">
    <location>
        <begin position="252"/>
        <end position="275"/>
    </location>
</feature>
<feature type="transmembrane region" description="Helical" evidence="7">
    <location>
        <begin position="211"/>
        <end position="232"/>
    </location>
</feature>
<evidence type="ECO:0000256" key="3">
    <source>
        <dbReference type="ARBA" id="ARBA00022475"/>
    </source>
</evidence>
<feature type="transmembrane region" description="Helical" evidence="7">
    <location>
        <begin position="134"/>
        <end position="158"/>
    </location>
</feature>
<organism evidence="9 10">
    <name type="scientific">Microvirga splendida</name>
    <dbReference type="NCBI Taxonomy" id="2795727"/>
    <lineage>
        <taxon>Bacteria</taxon>
        <taxon>Pseudomonadati</taxon>
        <taxon>Pseudomonadota</taxon>
        <taxon>Alphaproteobacteria</taxon>
        <taxon>Hyphomicrobiales</taxon>
        <taxon>Methylobacteriaceae</taxon>
        <taxon>Microvirga</taxon>
    </lineage>
</organism>
<keyword evidence="6 7" id="KW-0472">Membrane</keyword>
<evidence type="ECO:0000256" key="5">
    <source>
        <dbReference type="ARBA" id="ARBA00022989"/>
    </source>
</evidence>
<keyword evidence="5 7" id="KW-1133">Transmembrane helix</keyword>
<comment type="caution">
    <text evidence="9">The sequence shown here is derived from an EMBL/GenBank/DDBJ whole genome shotgun (WGS) entry which is preliminary data.</text>
</comment>
<dbReference type="Gene3D" id="1.10.3720.10">
    <property type="entry name" value="MetI-like"/>
    <property type="match status" value="1"/>
</dbReference>
<keyword evidence="2 7" id="KW-0813">Transport</keyword>
<dbReference type="CDD" id="cd06261">
    <property type="entry name" value="TM_PBP2"/>
    <property type="match status" value="1"/>
</dbReference>
<dbReference type="RefSeq" id="WP_199049997.1">
    <property type="nucleotide sequence ID" value="NZ_JAELXT010000016.1"/>
</dbReference>
<evidence type="ECO:0000256" key="7">
    <source>
        <dbReference type="RuleBase" id="RU363032"/>
    </source>
</evidence>
<dbReference type="InterPro" id="IPR050366">
    <property type="entry name" value="BP-dependent_transpt_permease"/>
</dbReference>
<protein>
    <submittedName>
        <fullName evidence="9">ABC transporter permease</fullName>
    </submittedName>
</protein>
<gene>
    <name evidence="9" type="ORF">JAO75_15260</name>
</gene>
<sequence length="293" mass="31421">MTTPLALSAEEPQAPALPRFAWAHSPLLLAGVVILGIFVMIALLAPFLVADPTAINTSKRLKPPSEMFWFGTDHLGRDIFARTMVGTRNSLLVGFGVAISVTLLGVTIGLYAGFSKWGERIFMRLMDGLMAIPGVLLAIALVALLRGGLLVVIIAITIPEVPRMVRLVRSVVLTVKEQPFVDAAISVGSSTPKILWLHVLPNTIGPLSVQATYVAVSAIIAEAVLSFLGVGTPPEIPSWGNMMAEGRAYFQLAPWIIGFPGLMLSIIALTVNLMGDALRERLDPRLARRSGLK</sequence>
<proteinExistence type="inferred from homology"/>
<name>A0ABS0Y402_9HYPH</name>